<keyword evidence="2" id="KW-0548">Nucleotidyltransferase</keyword>
<dbReference type="PROSITE" id="PS50878">
    <property type="entry name" value="RT_POL"/>
    <property type="match status" value="1"/>
</dbReference>
<name>A0A069DY29_9HEMI</name>
<evidence type="ECO:0000313" key="2">
    <source>
        <dbReference type="EMBL" id="JAC88637.1"/>
    </source>
</evidence>
<dbReference type="PANTHER" id="PTHR47027:SF20">
    <property type="entry name" value="REVERSE TRANSCRIPTASE-LIKE PROTEIN WITH RNA-DIRECTED DNA POLYMERASE DOMAIN"/>
    <property type="match status" value="1"/>
</dbReference>
<protein>
    <submittedName>
        <fullName evidence="2">Putative endonuclease-reverse transcriptase</fullName>
    </submittedName>
</protein>
<evidence type="ECO:0000259" key="1">
    <source>
        <dbReference type="PROSITE" id="PS50878"/>
    </source>
</evidence>
<dbReference type="Gene3D" id="3.60.10.10">
    <property type="entry name" value="Endonuclease/exonuclease/phosphatase"/>
    <property type="match status" value="1"/>
</dbReference>
<dbReference type="EMBL" id="GBGD01000252">
    <property type="protein sequence ID" value="JAC88637.1"/>
    <property type="molecule type" value="mRNA"/>
</dbReference>
<reference evidence="2" key="1">
    <citation type="journal article" date="2015" name="J. Med. Entomol.">
        <title>A Deep Insight Into the Sialotranscriptome of the Chagas Disease Vector, Panstrongylus megistus (Hemiptera: Heteroptera).</title>
        <authorList>
            <person name="Ribeiro J.M."/>
            <person name="Schwarz A."/>
            <person name="Francischetti I.M."/>
        </authorList>
    </citation>
    <scope>NUCLEOTIDE SEQUENCE</scope>
    <source>
        <tissue evidence="2">Salivary glands</tissue>
    </source>
</reference>
<dbReference type="InterPro" id="IPR043502">
    <property type="entry name" value="DNA/RNA_pol_sf"/>
</dbReference>
<keyword evidence="2" id="KW-0540">Nuclease</keyword>
<dbReference type="InterPro" id="IPR000477">
    <property type="entry name" value="RT_dom"/>
</dbReference>
<dbReference type="AlphaFoldDB" id="A0A069DY29"/>
<dbReference type="GO" id="GO:0003964">
    <property type="term" value="F:RNA-directed DNA polymerase activity"/>
    <property type="evidence" value="ECO:0007669"/>
    <property type="project" value="UniProtKB-KW"/>
</dbReference>
<keyword evidence="2" id="KW-0378">Hydrolase</keyword>
<dbReference type="InterPro" id="IPR036691">
    <property type="entry name" value="Endo/exonu/phosph_ase_sf"/>
</dbReference>
<feature type="non-terminal residue" evidence="2">
    <location>
        <position position="1065"/>
    </location>
</feature>
<proteinExistence type="evidence at transcript level"/>
<dbReference type="Pfam" id="PF00078">
    <property type="entry name" value="RVT_1"/>
    <property type="match status" value="1"/>
</dbReference>
<dbReference type="SUPFAM" id="SSF56672">
    <property type="entry name" value="DNA/RNA polymerases"/>
    <property type="match status" value="1"/>
</dbReference>
<dbReference type="PANTHER" id="PTHR47027">
    <property type="entry name" value="REVERSE TRANSCRIPTASE DOMAIN-CONTAINING PROTEIN"/>
    <property type="match status" value="1"/>
</dbReference>
<keyword evidence="2" id="KW-0695">RNA-directed DNA polymerase</keyword>
<dbReference type="Pfam" id="PF14529">
    <property type="entry name" value="Exo_endo_phos_2"/>
    <property type="match status" value="1"/>
</dbReference>
<keyword evidence="2" id="KW-0808">Transferase</keyword>
<dbReference type="GO" id="GO:0004519">
    <property type="term" value="F:endonuclease activity"/>
    <property type="evidence" value="ECO:0007669"/>
    <property type="project" value="UniProtKB-KW"/>
</dbReference>
<feature type="domain" description="Reverse transcriptase" evidence="1">
    <location>
        <begin position="496"/>
        <end position="768"/>
    </location>
</feature>
<dbReference type="CDD" id="cd01650">
    <property type="entry name" value="RT_nLTR_like"/>
    <property type="match status" value="1"/>
</dbReference>
<feature type="non-terminal residue" evidence="2">
    <location>
        <position position="1"/>
    </location>
</feature>
<sequence length="1065" mass="123754">SEQVNVLAYNIHGLKKVLFDGNFVLYVKKFDIFMLFETFIEEKDVRIFNKFFPEFSLKWIPATRTTTLGRASGGRVYGVKSDKFNVVVKFVQLSNFDVIKVLLYNDCMYIVPIYISFSEWDYEFQILSDLLYENSNLKFCLMGDFNSRTGELQKLTKKCLDPHLKINLSRMSKDSVVNKNGRKLLDLLDDFCLIILNGRVMNDQEGEYTFVSPNGASVIDYCCLDINIISSILNFYVDHQTFSDHLPIVMTCKVGGINSSSSILPLNRLTWRENDKEKYNSKLNVYMSSIKLLTDDIDSKIDWFIKVIKKAANYNPNQQRNMVVYKNKWFDKDCCSLRKLSLKYLKKFQKSNRSDDKVLYLKHNKQYKSLCNVKKIQYYENMVEQINKSKGSGDFWRAVRSVNGATLNSCNNISTDDWRLHFYNLYKPPSPSEKIQYCMPLILNEELDTPFSMEELNQVLRKSKNNKAPGLDGIPYEYFKNAPLNFLQSIISVFNEIYCHGCVPYSFRNSIIFPLFKYGDSNVVTNYRGISFNNVIGKLYTGLLLERLSCWANAGVLKEFQAGFRQNYSAIDNIFTLINIVKLKLSVKRQKVYAFFVDFSSAFDTVDRHALIFKLHSLGLSSRITRAIELLLTNTVGSVWCKEGRSTEFDISIGVKQGCLLSPLLFSLFINDIEECLDGGGVLVGSDRIKVLAYADDVVLLASEPQSLQRMINSLSRYVSLWNLRVNMGKSKVMIFKNGGKLANNEKWYFQNQKIEIVNNYKYLGVIVTSKINFNLYLKEKVSKAKLGLGMLWRRFMENDNLNFGSKIRVFNSVSRSIVCYGAQVWGGVYYEEIEKFFRYFIKKLFRLPMFVPSAFIYNEINYMPIFIHTLKLHLDYIVKVFNMPSHRLPLIVATQVLNKNIFWSQNINNLLKKFGSNEIICLNNVNTFDRYVRFICDNVRTEFNIQFKEKVRKYDLYPIYRELKFELGAHHYLNHCNVPFDQIKWIMKARAGILNLSRRSVFLIDELENCELCGDCILDRSYHYLAVCSRLSDLRLKWLGSQCLSVSGILDFLNGRHWPSLANF</sequence>
<accession>A0A069DY29</accession>
<dbReference type="SUPFAM" id="SSF56219">
    <property type="entry name" value="DNase I-like"/>
    <property type="match status" value="1"/>
</dbReference>
<organism evidence="2">
    <name type="scientific">Panstrongylus megistus</name>
    <dbReference type="NCBI Taxonomy" id="65343"/>
    <lineage>
        <taxon>Eukaryota</taxon>
        <taxon>Metazoa</taxon>
        <taxon>Ecdysozoa</taxon>
        <taxon>Arthropoda</taxon>
        <taxon>Hexapoda</taxon>
        <taxon>Insecta</taxon>
        <taxon>Pterygota</taxon>
        <taxon>Neoptera</taxon>
        <taxon>Paraneoptera</taxon>
        <taxon>Hemiptera</taxon>
        <taxon>Heteroptera</taxon>
        <taxon>Panheteroptera</taxon>
        <taxon>Cimicomorpha</taxon>
        <taxon>Reduviidae</taxon>
        <taxon>Triatominae</taxon>
        <taxon>Panstrongylus</taxon>
    </lineage>
</organism>
<dbReference type="InterPro" id="IPR005135">
    <property type="entry name" value="Endo/exonuclease/phosphatase"/>
</dbReference>
<keyword evidence="2" id="KW-0255">Endonuclease</keyword>